<name>W2N7T4_PHYNI</name>
<feature type="region of interest" description="Disordered" evidence="1">
    <location>
        <begin position="230"/>
        <end position="299"/>
    </location>
</feature>
<protein>
    <submittedName>
        <fullName evidence="2">Uncharacterized protein</fullName>
    </submittedName>
</protein>
<reference evidence="2" key="1">
    <citation type="submission" date="2013-11" db="EMBL/GenBank/DDBJ databases">
        <title>The Genome Sequence of Phytophthora parasitica IAC_01/95.</title>
        <authorList>
            <consortium name="The Broad Institute Genomics Platform"/>
            <person name="Russ C."/>
            <person name="Tyler B."/>
            <person name="Panabieres F."/>
            <person name="Shan W."/>
            <person name="Tripathy S."/>
            <person name="Grunwald N."/>
            <person name="Machado M."/>
            <person name="Johnson C.S."/>
            <person name="Arredondo F."/>
            <person name="Hong C."/>
            <person name="Coffey M."/>
            <person name="Young S.K."/>
            <person name="Zeng Q."/>
            <person name="Gargeya S."/>
            <person name="Fitzgerald M."/>
            <person name="Abouelleil A."/>
            <person name="Alvarado L."/>
            <person name="Chapman S.B."/>
            <person name="Gainer-Dewar J."/>
            <person name="Goldberg J."/>
            <person name="Griggs A."/>
            <person name="Gujja S."/>
            <person name="Hansen M."/>
            <person name="Howarth C."/>
            <person name="Imamovic A."/>
            <person name="Ireland A."/>
            <person name="Larimer J."/>
            <person name="McCowan C."/>
            <person name="Murphy C."/>
            <person name="Pearson M."/>
            <person name="Poon T.W."/>
            <person name="Priest M."/>
            <person name="Roberts A."/>
            <person name="Saif S."/>
            <person name="Shea T."/>
            <person name="Sykes S."/>
            <person name="Wortman J."/>
            <person name="Nusbaum C."/>
            <person name="Birren B."/>
        </authorList>
    </citation>
    <scope>NUCLEOTIDE SEQUENCE [LARGE SCALE GENOMIC DNA]</scope>
    <source>
        <strain evidence="2">IAC_01/95</strain>
    </source>
</reference>
<feature type="compositionally biased region" description="Low complexity" evidence="1">
    <location>
        <begin position="397"/>
        <end position="408"/>
    </location>
</feature>
<dbReference type="AlphaFoldDB" id="W2N7T4"/>
<feature type="compositionally biased region" description="Polar residues" evidence="1">
    <location>
        <begin position="278"/>
        <end position="290"/>
    </location>
</feature>
<feature type="region of interest" description="Disordered" evidence="1">
    <location>
        <begin position="397"/>
        <end position="420"/>
    </location>
</feature>
<sequence>MPQTVVLLYPSDIPDLGLDFPRYGIVSSRGRAMKTVRGLPRADDGEEVTTSVAPATVTSRQVPEDELTNERPGLALFRPGTVISNDTTHHGQVTAYNNGVYEFLTSSGPLEVPYDEFQEVAPAIAILLWQAVLLPAIDSPSDLDRVHNLILDRLLGQNGQRATKAVLKLLADVVSRTSMPRTDDQVPWKCPRSGIDKQLEVGQVVEFAFYKDGNRAAPASVNLGETYFDIPEPRRSQRRMNSRSTVPARPSLPALRSARPFERRMASPDRLRDRLQESARSSQPTTTSRLPDNVDEEDVFGSEPATRFTDLLAALASDEPPPKHRRITPPVTTHGSEPGNTGAAAPDTFAGRPQHTEGVPSIHHTTTTNAILAVLAPHRHLLIEYVQQLQQLRTATTSSTASPAVLPAPTTPPPTHNGRW</sequence>
<evidence type="ECO:0000256" key="1">
    <source>
        <dbReference type="SAM" id="MobiDB-lite"/>
    </source>
</evidence>
<proteinExistence type="predicted"/>
<gene>
    <name evidence="2" type="ORF">L914_10061</name>
</gene>
<dbReference type="VEuPathDB" id="FungiDB:PPTG_03602"/>
<accession>W2N7T4</accession>
<dbReference type="Proteomes" id="UP000054532">
    <property type="component" value="Unassembled WGS sequence"/>
</dbReference>
<feature type="compositionally biased region" description="Pro residues" evidence="1">
    <location>
        <begin position="409"/>
        <end position="420"/>
    </location>
</feature>
<evidence type="ECO:0000313" key="2">
    <source>
        <dbReference type="EMBL" id="ETM44732.1"/>
    </source>
</evidence>
<feature type="region of interest" description="Disordered" evidence="1">
    <location>
        <begin position="314"/>
        <end position="342"/>
    </location>
</feature>
<organism evidence="2">
    <name type="scientific">Phytophthora nicotianae</name>
    <name type="common">Potato buckeye rot agent</name>
    <name type="synonym">Phytophthora parasitica</name>
    <dbReference type="NCBI Taxonomy" id="4792"/>
    <lineage>
        <taxon>Eukaryota</taxon>
        <taxon>Sar</taxon>
        <taxon>Stramenopiles</taxon>
        <taxon>Oomycota</taxon>
        <taxon>Peronosporomycetes</taxon>
        <taxon>Peronosporales</taxon>
        <taxon>Peronosporaceae</taxon>
        <taxon>Phytophthora</taxon>
    </lineage>
</organism>
<feature type="compositionally biased region" description="Basic and acidic residues" evidence="1">
    <location>
        <begin position="259"/>
        <end position="277"/>
    </location>
</feature>
<feature type="compositionally biased region" description="Polar residues" evidence="1">
    <location>
        <begin position="330"/>
        <end position="339"/>
    </location>
</feature>
<dbReference type="EMBL" id="KI693259">
    <property type="protein sequence ID" value="ETM44732.1"/>
    <property type="molecule type" value="Genomic_DNA"/>
</dbReference>